<evidence type="ECO:0000256" key="5">
    <source>
        <dbReference type="ARBA" id="ARBA00023136"/>
    </source>
</evidence>
<comment type="caution">
    <text evidence="8">The sequence shown here is derived from an EMBL/GenBank/DDBJ whole genome shotgun (WGS) entry which is preliminary data.</text>
</comment>
<sequence length="314" mass="31948">MTWATDAALALVLGGALGTGAWALLMLAPRWSAAGLARRVAPYVRDVTDAAGTTVRTSVTDPGAALVGVARAAWAVCQEHLAALLGGSDGIARRLAQAGRDTDVAAFRGRQLAAALAGTAAGGAVVVVLALAGAATGQALALPVAGAVAGAIGADLLLGARARARMERIGDELPTVLDFLALCLSAGEGIFDSIARVAMLGSGELSLELRRVVLDVRTGSTLPDALAALARRLPSPALDRTVEHLVAAIDRGSPLSQTLQAQASDAREDAKRALIEKAGRKEILMLLPLVFGLLPLSVLFAVFPGIVMLRLGIG</sequence>
<dbReference type="EMBL" id="BAABKO010000001">
    <property type="protein sequence ID" value="GAA4763656.1"/>
    <property type="molecule type" value="Genomic_DNA"/>
</dbReference>
<evidence type="ECO:0000256" key="3">
    <source>
        <dbReference type="ARBA" id="ARBA00022692"/>
    </source>
</evidence>
<evidence type="ECO:0000256" key="1">
    <source>
        <dbReference type="ARBA" id="ARBA00004651"/>
    </source>
</evidence>
<name>A0ABP8ZRP5_9MICO</name>
<gene>
    <name evidence="8" type="ORF">GCM10023351_02860</name>
</gene>
<keyword evidence="4 6" id="KW-1133">Transmembrane helix</keyword>
<keyword evidence="2" id="KW-1003">Cell membrane</keyword>
<evidence type="ECO:0000313" key="9">
    <source>
        <dbReference type="Proteomes" id="UP001501645"/>
    </source>
</evidence>
<dbReference type="Pfam" id="PF00482">
    <property type="entry name" value="T2SSF"/>
    <property type="match status" value="1"/>
</dbReference>
<keyword evidence="9" id="KW-1185">Reference proteome</keyword>
<accession>A0ABP8ZRP5</accession>
<feature type="transmembrane region" description="Helical" evidence="6">
    <location>
        <begin position="140"/>
        <end position="158"/>
    </location>
</feature>
<evidence type="ECO:0000259" key="7">
    <source>
        <dbReference type="Pfam" id="PF00482"/>
    </source>
</evidence>
<evidence type="ECO:0000256" key="4">
    <source>
        <dbReference type="ARBA" id="ARBA00022989"/>
    </source>
</evidence>
<reference evidence="9" key="1">
    <citation type="journal article" date="2019" name="Int. J. Syst. Evol. Microbiol.">
        <title>The Global Catalogue of Microorganisms (GCM) 10K type strain sequencing project: providing services to taxonomists for standard genome sequencing and annotation.</title>
        <authorList>
            <consortium name="The Broad Institute Genomics Platform"/>
            <consortium name="The Broad Institute Genome Sequencing Center for Infectious Disease"/>
            <person name="Wu L."/>
            <person name="Ma J."/>
        </authorList>
    </citation>
    <scope>NUCLEOTIDE SEQUENCE [LARGE SCALE GENOMIC DNA]</scope>
    <source>
        <strain evidence="9">JCM 18537</strain>
    </source>
</reference>
<comment type="subcellular location">
    <subcellularLocation>
        <location evidence="1">Cell membrane</location>
        <topology evidence="1">Multi-pass membrane protein</topology>
    </subcellularLocation>
</comment>
<evidence type="ECO:0000256" key="6">
    <source>
        <dbReference type="SAM" id="Phobius"/>
    </source>
</evidence>
<feature type="transmembrane region" description="Helical" evidence="6">
    <location>
        <begin position="112"/>
        <end position="134"/>
    </location>
</feature>
<dbReference type="InterPro" id="IPR018076">
    <property type="entry name" value="T2SS_GspF_dom"/>
</dbReference>
<feature type="domain" description="Type II secretion system protein GspF" evidence="7">
    <location>
        <begin position="177"/>
        <end position="301"/>
    </location>
</feature>
<dbReference type="Proteomes" id="UP001501645">
    <property type="component" value="Unassembled WGS sequence"/>
</dbReference>
<keyword evidence="3 6" id="KW-0812">Transmembrane</keyword>
<evidence type="ECO:0000256" key="2">
    <source>
        <dbReference type="ARBA" id="ARBA00022475"/>
    </source>
</evidence>
<keyword evidence="5 6" id="KW-0472">Membrane</keyword>
<feature type="transmembrane region" description="Helical" evidence="6">
    <location>
        <begin position="6"/>
        <end position="28"/>
    </location>
</feature>
<protein>
    <recommendedName>
        <fullName evidence="7">Type II secretion system protein GspF domain-containing protein</fullName>
    </recommendedName>
</protein>
<dbReference type="PANTHER" id="PTHR35007:SF2">
    <property type="entry name" value="PILUS ASSEMBLE PROTEIN"/>
    <property type="match status" value="1"/>
</dbReference>
<dbReference type="PANTHER" id="PTHR35007">
    <property type="entry name" value="INTEGRAL MEMBRANE PROTEIN-RELATED"/>
    <property type="match status" value="1"/>
</dbReference>
<organism evidence="8 9">
    <name type="scientific">Microbacterium gilvum</name>
    <dbReference type="NCBI Taxonomy" id="1336204"/>
    <lineage>
        <taxon>Bacteria</taxon>
        <taxon>Bacillati</taxon>
        <taxon>Actinomycetota</taxon>
        <taxon>Actinomycetes</taxon>
        <taxon>Micrococcales</taxon>
        <taxon>Microbacteriaceae</taxon>
        <taxon>Microbacterium</taxon>
    </lineage>
</organism>
<evidence type="ECO:0000313" key="8">
    <source>
        <dbReference type="EMBL" id="GAA4763656.1"/>
    </source>
</evidence>
<proteinExistence type="predicted"/>
<feature type="transmembrane region" description="Helical" evidence="6">
    <location>
        <begin position="283"/>
        <end position="309"/>
    </location>
</feature>